<dbReference type="EMBL" id="ACKQ02000007">
    <property type="protein sequence ID" value="EFK35280.1"/>
    <property type="molecule type" value="Genomic_DNA"/>
</dbReference>
<name>A0ABN0AQF2_CHRGE</name>
<sequence>MVRFFVVLSLNIKKVPIKYFWNCQYNEFQSRVKTIAFYIISYALSE</sequence>
<reference evidence="1" key="1">
    <citation type="submission" date="2010-06" db="EMBL/GenBank/DDBJ databases">
        <authorList>
            <person name="Muzny D."/>
            <person name="Qin X."/>
            <person name="Buhay C."/>
            <person name="Dugan-Rocha S."/>
            <person name="Ding Y."/>
            <person name="Chen G."/>
            <person name="Hawes A."/>
            <person name="Holder M."/>
            <person name="Jhangiani S."/>
            <person name="Johnson A."/>
            <person name="Khan Z."/>
            <person name="Li Z."/>
            <person name="Liu W."/>
            <person name="Liu X."/>
            <person name="Perez L."/>
            <person name="Shen H."/>
            <person name="Wang Q."/>
            <person name="Watt J."/>
            <person name="Xi L."/>
            <person name="Xin Y."/>
            <person name="Zhou J."/>
            <person name="Deng J."/>
            <person name="Jiang H."/>
            <person name="Liu Y."/>
            <person name="Qu J."/>
            <person name="Song X.-Z."/>
            <person name="Zhang L."/>
            <person name="Villasana D."/>
            <person name="Johnson A."/>
            <person name="Liu J."/>
            <person name="Liyanage D."/>
            <person name="Lorensuhewa L."/>
            <person name="Robinson T."/>
            <person name="Song A."/>
            <person name="Song B.-B."/>
            <person name="Dinh H."/>
            <person name="Thornton R."/>
            <person name="Coyle M."/>
            <person name="Francisco L."/>
            <person name="Jackson L."/>
            <person name="Javaid M."/>
            <person name="Korchina V."/>
            <person name="Kovar C."/>
            <person name="Mata R."/>
            <person name="Mathew T."/>
            <person name="Ngo R."/>
            <person name="Nguyen L."/>
            <person name="Nguyen N."/>
            <person name="Okwuonu G."/>
            <person name="Ongeri F."/>
            <person name="Pham C."/>
            <person name="Simmons D."/>
            <person name="Wilczek-Boney K."/>
            <person name="Hale W."/>
            <person name="Jakkamsetti A."/>
            <person name="Pham P."/>
            <person name="Ruth R."/>
            <person name="San Lucas F."/>
            <person name="Warren J."/>
            <person name="Zhang J."/>
            <person name="Zhao Z."/>
            <person name="Zhou C."/>
            <person name="Zhu D."/>
            <person name="Lee S."/>
            <person name="Bess C."/>
            <person name="Blankenburg K."/>
            <person name="Forbes L."/>
            <person name="Fu Q."/>
            <person name="Gubbala S."/>
            <person name="Hirani K."/>
            <person name="Jayaseelan J.C."/>
            <person name="Lara F."/>
            <person name="Munidasa M."/>
            <person name="Palculict T."/>
            <person name="Patil S."/>
            <person name="Pu L.-L."/>
            <person name="Saada N."/>
            <person name="Tang L."/>
            <person name="Weissenberger G."/>
            <person name="Zhu Y."/>
            <person name="Hemphill L."/>
            <person name="Shang Y."/>
            <person name="Youmans B."/>
            <person name="Ayvaz T."/>
            <person name="Ross M."/>
            <person name="Santibanez J."/>
            <person name="Aqrawi P."/>
            <person name="Gross S."/>
            <person name="Joshi V."/>
            <person name="Fowler G."/>
            <person name="Nazareth L."/>
            <person name="Reid J."/>
            <person name="Worley K."/>
            <person name="Petrosino J."/>
            <person name="Highlander S."/>
            <person name="Gibbs R."/>
        </authorList>
    </citation>
    <scope>NUCLEOTIDE SEQUENCE [LARGE SCALE GENOMIC DNA]</scope>
    <source>
        <strain evidence="1">ATCC 35910</strain>
    </source>
</reference>
<accession>A0ABN0AQF2</accession>
<organism evidence="1 2">
    <name type="scientific">Chryseobacterium gleum ATCC 35910</name>
    <dbReference type="NCBI Taxonomy" id="525257"/>
    <lineage>
        <taxon>Bacteria</taxon>
        <taxon>Pseudomonadati</taxon>
        <taxon>Bacteroidota</taxon>
        <taxon>Flavobacteriia</taxon>
        <taxon>Flavobacteriales</taxon>
        <taxon>Weeksellaceae</taxon>
        <taxon>Chryseobacterium group</taxon>
        <taxon>Chryseobacterium</taxon>
    </lineage>
</organism>
<protein>
    <submittedName>
        <fullName evidence="1">Uncharacterized protein</fullName>
    </submittedName>
</protein>
<dbReference type="Proteomes" id="UP000002969">
    <property type="component" value="Unassembled WGS sequence"/>
</dbReference>
<keyword evidence="2" id="KW-1185">Reference proteome</keyword>
<proteinExistence type="predicted"/>
<evidence type="ECO:0000313" key="1">
    <source>
        <dbReference type="EMBL" id="EFK35280.1"/>
    </source>
</evidence>
<comment type="caution">
    <text evidence="1">The sequence shown here is derived from an EMBL/GenBank/DDBJ whole genome shotgun (WGS) entry which is preliminary data.</text>
</comment>
<evidence type="ECO:0000313" key="2">
    <source>
        <dbReference type="Proteomes" id="UP000002969"/>
    </source>
</evidence>
<gene>
    <name evidence="1" type="ORF">HMPREF0204_14349</name>
</gene>